<dbReference type="SUPFAM" id="SSF56925">
    <property type="entry name" value="OMPA-like"/>
    <property type="match status" value="1"/>
</dbReference>
<dbReference type="GO" id="GO:0009279">
    <property type="term" value="C:cell outer membrane"/>
    <property type="evidence" value="ECO:0007669"/>
    <property type="project" value="UniProtKB-SubCell"/>
</dbReference>
<evidence type="ECO:0000313" key="13">
    <source>
        <dbReference type="EMBL" id="RKR07166.1"/>
    </source>
</evidence>
<accession>A0A495DSQ4</accession>
<dbReference type="AlphaFoldDB" id="A0A495DSQ4"/>
<keyword evidence="10" id="KW-0175">Coiled coil</keyword>
<evidence type="ECO:0000256" key="4">
    <source>
        <dbReference type="ARBA" id="ARBA00022692"/>
    </source>
</evidence>
<dbReference type="PRINTS" id="PR01021">
    <property type="entry name" value="OMPADOMAIN"/>
</dbReference>
<evidence type="ECO:0000256" key="3">
    <source>
        <dbReference type="ARBA" id="ARBA00022452"/>
    </source>
</evidence>
<evidence type="ECO:0000313" key="14">
    <source>
        <dbReference type="Proteomes" id="UP000269412"/>
    </source>
</evidence>
<organism evidence="13 14">
    <name type="scientific">Maribacter vaceletii</name>
    <dbReference type="NCBI Taxonomy" id="1206816"/>
    <lineage>
        <taxon>Bacteria</taxon>
        <taxon>Pseudomonadati</taxon>
        <taxon>Bacteroidota</taxon>
        <taxon>Flavobacteriia</taxon>
        <taxon>Flavobacteriales</taxon>
        <taxon>Flavobacteriaceae</taxon>
        <taxon>Maribacter</taxon>
    </lineage>
</organism>
<dbReference type="InterPro" id="IPR011250">
    <property type="entry name" value="OMP/PagP_B-barrel"/>
</dbReference>
<dbReference type="InterPro" id="IPR050330">
    <property type="entry name" value="Bact_OuterMem_StrucFunc"/>
</dbReference>
<keyword evidence="14" id="KW-1185">Reference proteome</keyword>
<dbReference type="Pfam" id="PF00691">
    <property type="entry name" value="OmpA"/>
    <property type="match status" value="1"/>
</dbReference>
<proteinExistence type="predicted"/>
<keyword evidence="2" id="KW-0813">Transport</keyword>
<keyword evidence="7 9" id="KW-0472">Membrane</keyword>
<dbReference type="Proteomes" id="UP000269412">
    <property type="component" value="Unassembled WGS sequence"/>
</dbReference>
<feature type="coiled-coil region" evidence="10">
    <location>
        <begin position="215"/>
        <end position="275"/>
    </location>
</feature>
<dbReference type="EMBL" id="RBIQ01000012">
    <property type="protein sequence ID" value="RKR07166.1"/>
    <property type="molecule type" value="Genomic_DNA"/>
</dbReference>
<dbReference type="InterPro" id="IPR006665">
    <property type="entry name" value="OmpA-like"/>
</dbReference>
<feature type="chain" id="PRO_5019818777" evidence="11">
    <location>
        <begin position="22"/>
        <end position="392"/>
    </location>
</feature>
<keyword evidence="6" id="KW-0626">Porin</keyword>
<gene>
    <name evidence="13" type="ORF">CLV91_3151</name>
</gene>
<dbReference type="GO" id="GO:0015288">
    <property type="term" value="F:porin activity"/>
    <property type="evidence" value="ECO:0007669"/>
    <property type="project" value="UniProtKB-KW"/>
</dbReference>
<evidence type="ECO:0000256" key="7">
    <source>
        <dbReference type="ARBA" id="ARBA00023136"/>
    </source>
</evidence>
<dbReference type="CDD" id="cd07185">
    <property type="entry name" value="OmpA_C-like"/>
    <property type="match status" value="1"/>
</dbReference>
<evidence type="ECO:0000256" key="8">
    <source>
        <dbReference type="ARBA" id="ARBA00023237"/>
    </source>
</evidence>
<dbReference type="SUPFAM" id="SSF103088">
    <property type="entry name" value="OmpA-like"/>
    <property type="match status" value="1"/>
</dbReference>
<dbReference type="Gene3D" id="3.30.1330.60">
    <property type="entry name" value="OmpA-like domain"/>
    <property type="match status" value="1"/>
</dbReference>
<dbReference type="Gene3D" id="2.40.160.20">
    <property type="match status" value="1"/>
</dbReference>
<evidence type="ECO:0000256" key="10">
    <source>
        <dbReference type="SAM" id="Coils"/>
    </source>
</evidence>
<evidence type="ECO:0000256" key="11">
    <source>
        <dbReference type="SAM" id="SignalP"/>
    </source>
</evidence>
<feature type="signal peptide" evidence="11">
    <location>
        <begin position="1"/>
        <end position="21"/>
    </location>
</feature>
<dbReference type="RefSeq" id="WP_121069142.1">
    <property type="nucleotide sequence ID" value="NZ_RBIQ01000012.1"/>
</dbReference>
<dbReference type="PANTHER" id="PTHR30329">
    <property type="entry name" value="STATOR ELEMENT OF FLAGELLAR MOTOR COMPLEX"/>
    <property type="match status" value="1"/>
</dbReference>
<dbReference type="InterPro" id="IPR006664">
    <property type="entry name" value="OMP_bac"/>
</dbReference>
<comment type="subcellular location">
    <subcellularLocation>
        <location evidence="1">Cell outer membrane</location>
        <topology evidence="1">Multi-pass membrane protein</topology>
    </subcellularLocation>
</comment>
<evidence type="ECO:0000256" key="5">
    <source>
        <dbReference type="ARBA" id="ARBA00023065"/>
    </source>
</evidence>
<name>A0A495DSQ4_9FLAO</name>
<dbReference type="InterPro" id="IPR036737">
    <property type="entry name" value="OmpA-like_sf"/>
</dbReference>
<evidence type="ECO:0000256" key="2">
    <source>
        <dbReference type="ARBA" id="ARBA00022448"/>
    </source>
</evidence>
<dbReference type="OrthoDB" id="9782229at2"/>
<dbReference type="GO" id="GO:0046930">
    <property type="term" value="C:pore complex"/>
    <property type="evidence" value="ECO:0007669"/>
    <property type="project" value="UniProtKB-KW"/>
</dbReference>
<evidence type="ECO:0000259" key="12">
    <source>
        <dbReference type="PROSITE" id="PS51123"/>
    </source>
</evidence>
<feature type="domain" description="OmpA-like" evidence="12">
    <location>
        <begin position="271"/>
        <end position="392"/>
    </location>
</feature>
<keyword evidence="5" id="KW-0406">Ion transport</keyword>
<evidence type="ECO:0000256" key="6">
    <source>
        <dbReference type="ARBA" id="ARBA00023114"/>
    </source>
</evidence>
<keyword evidence="11" id="KW-0732">Signal</keyword>
<dbReference type="GO" id="GO:0006811">
    <property type="term" value="P:monoatomic ion transport"/>
    <property type="evidence" value="ECO:0007669"/>
    <property type="project" value="UniProtKB-KW"/>
</dbReference>
<comment type="caution">
    <text evidence="13">The sequence shown here is derived from an EMBL/GenBank/DDBJ whole genome shotgun (WGS) entry which is preliminary data.</text>
</comment>
<evidence type="ECO:0000256" key="9">
    <source>
        <dbReference type="PROSITE-ProRule" id="PRU00473"/>
    </source>
</evidence>
<keyword evidence="3" id="KW-1134">Transmembrane beta strand</keyword>
<reference evidence="13 14" key="1">
    <citation type="submission" date="2018-10" db="EMBL/GenBank/DDBJ databases">
        <title>Genomic Encyclopedia of Archaeal and Bacterial Type Strains, Phase II (KMG-II): from individual species to whole genera.</title>
        <authorList>
            <person name="Goeker M."/>
        </authorList>
    </citation>
    <scope>NUCLEOTIDE SEQUENCE [LARGE SCALE GENOMIC DNA]</scope>
    <source>
        <strain evidence="13 14">DSM 25230</strain>
    </source>
</reference>
<keyword evidence="8" id="KW-0998">Cell outer membrane</keyword>
<dbReference type="PANTHER" id="PTHR30329:SF21">
    <property type="entry name" value="LIPOPROTEIN YIAD-RELATED"/>
    <property type="match status" value="1"/>
</dbReference>
<dbReference type="PROSITE" id="PS51123">
    <property type="entry name" value="OMPA_2"/>
    <property type="match status" value="1"/>
</dbReference>
<evidence type="ECO:0000256" key="1">
    <source>
        <dbReference type="ARBA" id="ARBA00004571"/>
    </source>
</evidence>
<sequence length="392" mass="44121">MKNSKHYVLIAALLLSIPIFAQEELKLTKKDSIVKSSWMLGLGYNFVDDSGDVTDGLFNFDEEWNSTPYPNRLSLGRYFKSGIGLAAIATYNTYKEGKIIDGVVATDDIDYLGFDARITYDLNKLIGETAWFDPYVGGGLGYTDANNIGRGTYNAVVGFRTWFSDRVGLDFSSSGKWAIGNNGATNHLQHAVGVVYQFGIEKGLSKKGEEKLALIQAQEKEKQRVMDSIANANRIKEKMLLAEKLAKEKETARLAAIEKEKVDAYNKRKKELESKINDLGYVYFNLNSSYLTKSSKTVLNNLVVILDEFPSLTLRVTSHTDSRGTSTYNKWLSERRVTSTKDYLVKKGVSEDRLEIQAYGEEKLLNDCSDGVYCPEDKHKVNRRSEFIVLDF</sequence>
<protein>
    <submittedName>
        <fullName evidence="13">Outer membrane protein OmpA-like peptidoglycan-associated protein</fullName>
    </submittedName>
</protein>
<keyword evidence="4" id="KW-0812">Transmembrane</keyword>